<evidence type="ECO:0000256" key="2">
    <source>
        <dbReference type="ARBA" id="ARBA00022801"/>
    </source>
</evidence>
<dbReference type="SUPFAM" id="SSF55811">
    <property type="entry name" value="Nudix"/>
    <property type="match status" value="1"/>
</dbReference>
<evidence type="ECO:0000256" key="1">
    <source>
        <dbReference type="ARBA" id="ARBA00001946"/>
    </source>
</evidence>
<dbReference type="OrthoDB" id="10249920at2759"/>
<dbReference type="PROSITE" id="PS51462">
    <property type="entry name" value="NUDIX"/>
    <property type="match status" value="1"/>
</dbReference>
<evidence type="ECO:0000313" key="6">
    <source>
        <dbReference type="Proteomes" id="UP000256645"/>
    </source>
</evidence>
<protein>
    <recommendedName>
        <fullName evidence="4">Nudix hydrolase domain-containing protein</fullName>
    </recommendedName>
</protein>
<comment type="caution">
    <text evidence="5">The sequence shown here is derived from an EMBL/GenBank/DDBJ whole genome shotgun (WGS) entry which is preliminary data.</text>
</comment>
<dbReference type="GO" id="GO:0080041">
    <property type="term" value="F:ADP-ribose pyrophosphohydrolase activity"/>
    <property type="evidence" value="ECO:0007669"/>
    <property type="project" value="TreeGrafter"/>
</dbReference>
<feature type="region of interest" description="Disordered" evidence="3">
    <location>
        <begin position="319"/>
        <end position="359"/>
    </location>
</feature>
<evidence type="ECO:0000313" key="5">
    <source>
        <dbReference type="EMBL" id="RDW72903.1"/>
    </source>
</evidence>
<dbReference type="Pfam" id="PF00293">
    <property type="entry name" value="NUDIX"/>
    <property type="match status" value="1"/>
</dbReference>
<dbReference type="AlphaFoldDB" id="A0A3D8RFR8"/>
<dbReference type="CDD" id="cd03424">
    <property type="entry name" value="NUDIX_ADPRase_Nudt5_UGPPase_Nudt14"/>
    <property type="match status" value="1"/>
</dbReference>
<dbReference type="PANTHER" id="PTHR11839:SF18">
    <property type="entry name" value="NUDIX HYDROLASE DOMAIN-CONTAINING PROTEIN"/>
    <property type="match status" value="1"/>
</dbReference>
<evidence type="ECO:0000256" key="3">
    <source>
        <dbReference type="SAM" id="MobiDB-lite"/>
    </source>
</evidence>
<name>A0A3D8RFR8_9HELO</name>
<dbReference type="STRING" id="1849047.A0A3D8RFR8"/>
<dbReference type="EMBL" id="PDLM01000007">
    <property type="protein sequence ID" value="RDW72903.1"/>
    <property type="molecule type" value="Genomic_DNA"/>
</dbReference>
<feature type="compositionally biased region" description="Basic and acidic residues" evidence="3">
    <location>
        <begin position="338"/>
        <end position="352"/>
    </location>
</feature>
<feature type="domain" description="Nudix hydrolase" evidence="4">
    <location>
        <begin position="137"/>
        <end position="301"/>
    </location>
</feature>
<accession>A0A3D8RFR8</accession>
<dbReference type="Proteomes" id="UP000256645">
    <property type="component" value="Unassembled WGS sequence"/>
</dbReference>
<sequence length="359" mass="40101">MATANHTDLGNAIPHSENGEPARASVLLKLLDFDPPVNVTLAKDLDPKFNEKLLRDYEPFWEWVKQLKRSLELQKTADGTSGEKHPFHADPYELKSIHIQAVDLFGPRIGFLKYKSIIQNKTSNKGKPMELPGSIFMRGGSVGMLMILRPKDASDERWVIMTEQARIPAGSLSFLEIPAGMIDERTHDFKGAAANEIEEETGLKINREHLLDMTELALKGSPNPENLKAAMYPSPGGSDEFIALFLWEQEMERLEIESLREKLTGDKKQGEMITLKLIPYGDLWKVATRDGKTMVAWALYESLKRAGILDDLGNVVDDGAGVPGRSAGMTLRNRRIAKRDPAKGPEDKGDSKSRKKKRV</sequence>
<proteinExistence type="predicted"/>
<keyword evidence="6" id="KW-1185">Reference proteome</keyword>
<dbReference type="GO" id="GO:0019693">
    <property type="term" value="P:ribose phosphate metabolic process"/>
    <property type="evidence" value="ECO:0007669"/>
    <property type="project" value="TreeGrafter"/>
</dbReference>
<evidence type="ECO:0000259" key="4">
    <source>
        <dbReference type="PROSITE" id="PS51462"/>
    </source>
</evidence>
<dbReference type="PANTHER" id="PTHR11839">
    <property type="entry name" value="UDP/ADP-SUGAR PYROPHOSPHATASE"/>
    <property type="match status" value="1"/>
</dbReference>
<dbReference type="Gene3D" id="3.90.79.10">
    <property type="entry name" value="Nucleoside Triphosphate Pyrophosphohydrolase"/>
    <property type="match status" value="1"/>
</dbReference>
<keyword evidence="2" id="KW-0378">Hydrolase</keyword>
<dbReference type="GO" id="GO:0080042">
    <property type="term" value="F:ADP-glucose pyrophosphohydrolase activity"/>
    <property type="evidence" value="ECO:0007669"/>
    <property type="project" value="TreeGrafter"/>
</dbReference>
<dbReference type="InterPro" id="IPR015797">
    <property type="entry name" value="NUDIX_hydrolase-like_dom_sf"/>
</dbReference>
<organism evidence="5 6">
    <name type="scientific">Coleophoma cylindrospora</name>
    <dbReference type="NCBI Taxonomy" id="1849047"/>
    <lineage>
        <taxon>Eukaryota</taxon>
        <taxon>Fungi</taxon>
        <taxon>Dikarya</taxon>
        <taxon>Ascomycota</taxon>
        <taxon>Pezizomycotina</taxon>
        <taxon>Leotiomycetes</taxon>
        <taxon>Helotiales</taxon>
        <taxon>Dermateaceae</taxon>
        <taxon>Coleophoma</taxon>
    </lineage>
</organism>
<dbReference type="InterPro" id="IPR000086">
    <property type="entry name" value="NUDIX_hydrolase_dom"/>
</dbReference>
<dbReference type="GO" id="GO:0006753">
    <property type="term" value="P:nucleoside phosphate metabolic process"/>
    <property type="evidence" value="ECO:0007669"/>
    <property type="project" value="TreeGrafter"/>
</dbReference>
<comment type="cofactor">
    <cofactor evidence="1">
        <name>Mg(2+)</name>
        <dbReference type="ChEBI" id="CHEBI:18420"/>
    </cofactor>
</comment>
<gene>
    <name evidence="5" type="ORF">BP6252_06810</name>
</gene>
<reference evidence="5 6" key="1">
    <citation type="journal article" date="2018" name="IMA Fungus">
        <title>IMA Genome-F 9: Draft genome sequence of Annulohypoxylon stygium, Aspergillus mulundensis, Berkeleyomyces basicola (syn. Thielaviopsis basicola), Ceratocystis smalleyi, two Cercospora beticola strains, Coleophoma cylindrospora, Fusarium fracticaudum, Phialophora cf. hyalina, and Morchella septimelata.</title>
        <authorList>
            <person name="Wingfield B.D."/>
            <person name="Bills G.F."/>
            <person name="Dong Y."/>
            <person name="Huang W."/>
            <person name="Nel W.J."/>
            <person name="Swalarsk-Parry B.S."/>
            <person name="Vaghefi N."/>
            <person name="Wilken P.M."/>
            <person name="An Z."/>
            <person name="de Beer Z.W."/>
            <person name="De Vos L."/>
            <person name="Chen L."/>
            <person name="Duong T.A."/>
            <person name="Gao Y."/>
            <person name="Hammerbacher A."/>
            <person name="Kikkert J.R."/>
            <person name="Li Y."/>
            <person name="Li H."/>
            <person name="Li K."/>
            <person name="Li Q."/>
            <person name="Liu X."/>
            <person name="Ma X."/>
            <person name="Naidoo K."/>
            <person name="Pethybridge S.J."/>
            <person name="Sun J."/>
            <person name="Steenkamp E.T."/>
            <person name="van der Nest M.A."/>
            <person name="van Wyk S."/>
            <person name="Wingfield M.J."/>
            <person name="Xiong C."/>
            <person name="Yue Q."/>
            <person name="Zhang X."/>
        </authorList>
    </citation>
    <scope>NUCLEOTIDE SEQUENCE [LARGE SCALE GENOMIC DNA]</scope>
    <source>
        <strain evidence="5 6">BP6252</strain>
    </source>
</reference>